<keyword evidence="2" id="KW-1185">Reference proteome</keyword>
<dbReference type="Proteomes" id="UP000248840">
    <property type="component" value="Unassembled WGS sequence"/>
</dbReference>
<comment type="caution">
    <text evidence="1">The sequence shown here is derived from an EMBL/GenBank/DDBJ whole genome shotgun (WGS) entry which is preliminary data.</text>
</comment>
<dbReference type="EMBL" id="QLSZ01000003">
    <property type="protein sequence ID" value="RAR73834.1"/>
    <property type="molecule type" value="Genomic_DNA"/>
</dbReference>
<evidence type="ECO:0000313" key="2">
    <source>
        <dbReference type="Proteomes" id="UP000248840"/>
    </source>
</evidence>
<reference evidence="1 2" key="1">
    <citation type="submission" date="2018-06" db="EMBL/GenBank/DDBJ databases">
        <title>Genomic Encyclopedia of Archaeal and Bacterial Type Strains, Phase II (KMG-II): from individual species to whole genera.</title>
        <authorList>
            <person name="Goeker M."/>
        </authorList>
    </citation>
    <scope>NUCLEOTIDE SEQUENCE [LARGE SCALE GENOMIC DNA]</scope>
    <source>
        <strain evidence="1 2">DSM 25663</strain>
    </source>
</reference>
<gene>
    <name evidence="1" type="ORF">CLV55_103153</name>
</gene>
<protein>
    <submittedName>
        <fullName evidence="1">Uncharacterized protein</fullName>
    </submittedName>
</protein>
<organism evidence="1 2">
    <name type="scientific">Flavobacterium aciduliphilum</name>
    <dbReference type="NCBI Taxonomy" id="1101402"/>
    <lineage>
        <taxon>Bacteria</taxon>
        <taxon>Pseudomonadati</taxon>
        <taxon>Bacteroidota</taxon>
        <taxon>Flavobacteriia</taxon>
        <taxon>Flavobacteriales</taxon>
        <taxon>Flavobacteriaceae</taxon>
        <taxon>Flavobacterium</taxon>
    </lineage>
</organism>
<name>A0A328YKJ8_9FLAO</name>
<accession>A0A328YKJ8</accession>
<evidence type="ECO:0000313" key="1">
    <source>
        <dbReference type="EMBL" id="RAR73834.1"/>
    </source>
</evidence>
<dbReference type="OrthoDB" id="9781481at2"/>
<proteinExistence type="predicted"/>
<dbReference type="RefSeq" id="WP_112112634.1">
    <property type="nucleotide sequence ID" value="NZ_QLSZ01000003.1"/>
</dbReference>
<sequence length="86" mass="10184">MPIPDNINREHIFQAMLKIKREGVPNRRNPRNWALRYDNEIFPCKLLISWGNIYANGEELDPNPNNFQAHMANEYLMNLGFEIIEL</sequence>
<dbReference type="AlphaFoldDB" id="A0A328YKJ8"/>